<evidence type="ECO:0000256" key="2">
    <source>
        <dbReference type="ARBA" id="ARBA00007430"/>
    </source>
</evidence>
<evidence type="ECO:0000256" key="1">
    <source>
        <dbReference type="ARBA" id="ARBA00004651"/>
    </source>
</evidence>
<proteinExistence type="inferred from homology"/>
<evidence type="ECO:0000256" key="6">
    <source>
        <dbReference type="ARBA" id="ARBA00023136"/>
    </source>
</evidence>
<feature type="transmembrane region" description="Helical" evidence="7">
    <location>
        <begin position="79"/>
        <end position="102"/>
    </location>
</feature>
<feature type="transmembrane region" description="Helical" evidence="7">
    <location>
        <begin position="353"/>
        <end position="373"/>
    </location>
</feature>
<dbReference type="Proteomes" id="UP000034690">
    <property type="component" value="Unassembled WGS sequence"/>
</dbReference>
<dbReference type="GO" id="GO:0005886">
    <property type="term" value="C:plasma membrane"/>
    <property type="evidence" value="ECO:0007669"/>
    <property type="project" value="UniProtKB-SubCell"/>
</dbReference>
<feature type="transmembrane region" description="Helical" evidence="7">
    <location>
        <begin position="114"/>
        <end position="133"/>
    </location>
</feature>
<feature type="transmembrane region" description="Helical" evidence="7">
    <location>
        <begin position="43"/>
        <end position="67"/>
    </location>
</feature>
<feature type="transmembrane region" description="Helical" evidence="7">
    <location>
        <begin position="19"/>
        <end position="37"/>
    </location>
</feature>
<sequence length="409" mass="45583">MGYIKDAIKGVSWMGTLRVLIRGLGFFRIAILARLLTPSQFGIFGIAALVLSFLEIATETGINIFLIQVKENIDDFINTAWIVSILRGILISFAIIISAPLIVNIFNLSEVYPLLIWVSMVPLIRGFINPSIVKFQKELMFKKEFILRTTLYTLDAVVVIIFALITRSALSLVIGLIFSSLLEVLLSFIFVKPRPIFHLDIGKAKKIISRGKWITGFGLFDYLFQNVDDFFIGKIMGTSPLGVYQVAYKISSLPVSEIADVFAKVTFPIYSKFESDKKRMKNAFIKTLTVSAVLMLSFGILIFLFPLQIISILLGSNWLEAVDVLKVLAVYGVLKGLTGISQTLFLAIGKQEYITFITFITLLGLSVAIIPLINKYGIIGAGTSAVIGSIFGLIITIYFTFRYFKNDKK</sequence>
<dbReference type="EMBL" id="LBWQ01000022">
    <property type="protein sequence ID" value="KKR13203.1"/>
    <property type="molecule type" value="Genomic_DNA"/>
</dbReference>
<dbReference type="PANTHER" id="PTHR30250">
    <property type="entry name" value="PST FAMILY PREDICTED COLANIC ACID TRANSPORTER"/>
    <property type="match status" value="1"/>
</dbReference>
<dbReference type="InterPro" id="IPR050833">
    <property type="entry name" value="Poly_Biosynth_Transport"/>
</dbReference>
<keyword evidence="4 7" id="KW-0812">Transmembrane</keyword>
<evidence type="ECO:0000313" key="9">
    <source>
        <dbReference type="Proteomes" id="UP000034690"/>
    </source>
</evidence>
<keyword evidence="5 7" id="KW-1133">Transmembrane helix</keyword>
<dbReference type="CDD" id="cd13127">
    <property type="entry name" value="MATE_tuaB_like"/>
    <property type="match status" value="1"/>
</dbReference>
<feature type="transmembrane region" description="Helical" evidence="7">
    <location>
        <begin position="171"/>
        <end position="191"/>
    </location>
</feature>
<evidence type="ECO:0000313" key="8">
    <source>
        <dbReference type="EMBL" id="KKR13203.1"/>
    </source>
</evidence>
<reference evidence="8 9" key="1">
    <citation type="journal article" date="2015" name="Nature">
        <title>rRNA introns, odd ribosomes, and small enigmatic genomes across a large radiation of phyla.</title>
        <authorList>
            <person name="Brown C.T."/>
            <person name="Hug L.A."/>
            <person name="Thomas B.C."/>
            <person name="Sharon I."/>
            <person name="Castelle C.J."/>
            <person name="Singh A."/>
            <person name="Wilkins M.J."/>
            <person name="Williams K.H."/>
            <person name="Banfield J.F."/>
        </authorList>
    </citation>
    <scope>NUCLEOTIDE SEQUENCE [LARGE SCALE GENOMIC DNA]</scope>
</reference>
<evidence type="ECO:0000256" key="3">
    <source>
        <dbReference type="ARBA" id="ARBA00022475"/>
    </source>
</evidence>
<dbReference type="AlphaFoldDB" id="A0A0G0NCJ9"/>
<accession>A0A0G0NCJ9</accession>
<organism evidence="8 9">
    <name type="scientific">Candidatus Woesebacteria bacterium GW2011_GWA1_39_21b</name>
    <dbReference type="NCBI Taxonomy" id="1618551"/>
    <lineage>
        <taxon>Bacteria</taxon>
        <taxon>Candidatus Woeseibacteriota</taxon>
    </lineage>
</organism>
<feature type="transmembrane region" description="Helical" evidence="7">
    <location>
        <begin position="327"/>
        <end position="346"/>
    </location>
</feature>
<keyword evidence="6 7" id="KW-0472">Membrane</keyword>
<dbReference type="PANTHER" id="PTHR30250:SF10">
    <property type="entry name" value="LIPOPOLYSACCHARIDE BIOSYNTHESIS PROTEIN WZXC"/>
    <property type="match status" value="1"/>
</dbReference>
<protein>
    <submittedName>
        <fullName evidence="8">Export protein</fullName>
    </submittedName>
</protein>
<evidence type="ECO:0000256" key="7">
    <source>
        <dbReference type="SAM" id="Phobius"/>
    </source>
</evidence>
<comment type="similarity">
    <text evidence="2">Belongs to the polysaccharide synthase family.</text>
</comment>
<feature type="transmembrane region" description="Helical" evidence="7">
    <location>
        <begin position="145"/>
        <end position="165"/>
    </location>
</feature>
<evidence type="ECO:0000256" key="5">
    <source>
        <dbReference type="ARBA" id="ARBA00022989"/>
    </source>
</evidence>
<evidence type="ECO:0000256" key="4">
    <source>
        <dbReference type="ARBA" id="ARBA00022692"/>
    </source>
</evidence>
<gene>
    <name evidence="8" type="ORF">UT40_C0022G0016</name>
</gene>
<comment type="caution">
    <text evidence="8">The sequence shown here is derived from an EMBL/GenBank/DDBJ whole genome shotgun (WGS) entry which is preliminary data.</text>
</comment>
<keyword evidence="3" id="KW-1003">Cell membrane</keyword>
<feature type="transmembrane region" description="Helical" evidence="7">
    <location>
        <begin position="287"/>
        <end position="315"/>
    </location>
</feature>
<name>A0A0G0NCJ9_9BACT</name>
<feature type="transmembrane region" description="Helical" evidence="7">
    <location>
        <begin position="379"/>
        <end position="401"/>
    </location>
</feature>
<comment type="subcellular location">
    <subcellularLocation>
        <location evidence="1">Cell membrane</location>
        <topology evidence="1">Multi-pass membrane protein</topology>
    </subcellularLocation>
</comment>
<dbReference type="Pfam" id="PF13440">
    <property type="entry name" value="Polysacc_synt_3"/>
    <property type="match status" value="1"/>
</dbReference>